<evidence type="ECO:0000313" key="3">
    <source>
        <dbReference type="Proteomes" id="UP000178106"/>
    </source>
</evidence>
<name>A0A1G2E4H4_9BACT</name>
<evidence type="ECO:0000313" key="2">
    <source>
        <dbReference type="EMBL" id="OGZ20777.1"/>
    </source>
</evidence>
<gene>
    <name evidence="2" type="ORF">A2494_04275</name>
</gene>
<feature type="chain" id="PRO_5009582690" evidence="1">
    <location>
        <begin position="21"/>
        <end position="284"/>
    </location>
</feature>
<dbReference type="AlphaFoldDB" id="A0A1G2E4H4"/>
<organism evidence="2 3">
    <name type="scientific">Candidatus Lloydbacteria bacterium RIFOXYC12_FULL_46_25</name>
    <dbReference type="NCBI Taxonomy" id="1798670"/>
    <lineage>
        <taxon>Bacteria</taxon>
        <taxon>Candidatus Lloydiibacteriota</taxon>
    </lineage>
</organism>
<evidence type="ECO:0000256" key="1">
    <source>
        <dbReference type="SAM" id="SignalP"/>
    </source>
</evidence>
<feature type="signal peptide" evidence="1">
    <location>
        <begin position="1"/>
        <end position="20"/>
    </location>
</feature>
<sequence length="284" mass="32805">MFLWRKSFILCVLCTLSAHGGDSVILIDEEKYVATPACTTLGTCDVREIGFWTHRYRVGPKDETDLYDQSYGTSLYAWYETGSFDTLKDYVFVQYIHGCVFRSRSTSGGMELHHGMVRNHLDPTRTKAFIHPEWTVDSDDKDPVYNTHISHPDERHFFMQWNDNEGEFPKRRGNLYGKALPPKPRLYTTDLPTQAMASIYHDGSIWAINVSLEFRMCLYREKDIPKEVAIDTHIMAEPLACFDWRSSAVYNHEMKRFDTPTTIVPQCTQMAALPRRNAKGETLP</sequence>
<reference evidence="2 3" key="1">
    <citation type="journal article" date="2016" name="Nat. Commun.">
        <title>Thousands of microbial genomes shed light on interconnected biogeochemical processes in an aquifer system.</title>
        <authorList>
            <person name="Anantharaman K."/>
            <person name="Brown C.T."/>
            <person name="Hug L.A."/>
            <person name="Sharon I."/>
            <person name="Castelle C.J."/>
            <person name="Probst A.J."/>
            <person name="Thomas B.C."/>
            <person name="Singh A."/>
            <person name="Wilkins M.J."/>
            <person name="Karaoz U."/>
            <person name="Brodie E.L."/>
            <person name="Williams K.H."/>
            <person name="Hubbard S.S."/>
            <person name="Banfield J.F."/>
        </authorList>
    </citation>
    <scope>NUCLEOTIDE SEQUENCE [LARGE SCALE GENOMIC DNA]</scope>
</reference>
<dbReference type="EMBL" id="MHLU01000006">
    <property type="protein sequence ID" value="OGZ20777.1"/>
    <property type="molecule type" value="Genomic_DNA"/>
</dbReference>
<dbReference type="Proteomes" id="UP000178106">
    <property type="component" value="Unassembled WGS sequence"/>
</dbReference>
<accession>A0A1G2E4H4</accession>
<keyword evidence="1" id="KW-0732">Signal</keyword>
<proteinExistence type="predicted"/>
<protein>
    <submittedName>
        <fullName evidence="2">Uncharacterized protein</fullName>
    </submittedName>
</protein>
<comment type="caution">
    <text evidence="2">The sequence shown here is derived from an EMBL/GenBank/DDBJ whole genome shotgun (WGS) entry which is preliminary data.</text>
</comment>